<evidence type="ECO:0000313" key="2">
    <source>
        <dbReference type="EMBL" id="RAL18849.1"/>
    </source>
</evidence>
<dbReference type="AlphaFoldDB" id="A0A328BXQ8"/>
<protein>
    <submittedName>
        <fullName evidence="2">Uncharacterized protein</fullName>
    </submittedName>
</protein>
<keyword evidence="1" id="KW-0812">Transmembrane</keyword>
<evidence type="ECO:0000256" key="1">
    <source>
        <dbReference type="SAM" id="Phobius"/>
    </source>
</evidence>
<reference evidence="3" key="1">
    <citation type="submission" date="2018-02" db="EMBL/GenBank/DDBJ databases">
        <title>Glaesserella australis sp. nov., isolated from the lungs of pigs.</title>
        <authorList>
            <person name="Turni C."/>
            <person name="Christensen H."/>
        </authorList>
    </citation>
    <scope>NUCLEOTIDE SEQUENCE [LARGE SCALE GENOMIC DNA]</scope>
    <source>
        <strain evidence="3">HS4635</strain>
    </source>
</reference>
<sequence length="322" mass="38241">MSKSVSEFNELRIQYNNKWLSNERFLFESEKELIEKLHSLEKRQIIDPVIINNEIDKDIESTSISYILEMLDCLPLRPDNGFDFIWKILDSISDAMKEDYQKRNGLEYKEARIKLIYHDINSDSESEKIFKNLISEMSKAITLTSCKFISKRIFEHHKSFRKNNDRQAKTFEGRLVNCISDKRFIELFYSKFFSSIDSNHETNPTSESLRDSARLLQKLIHGEKIKLGGHEFYIKKREEFFSLIICTQYRNERAHGDVSPPFRRSSAKLETFSLPYFLMIYSYYSLILVLWNMNKKLFDLESIESSIKNTIQNFKNIFNSNK</sequence>
<accession>A0A328BXQ8</accession>
<dbReference type="EMBL" id="PTPX01000012">
    <property type="protein sequence ID" value="RAL18849.1"/>
    <property type="molecule type" value="Genomic_DNA"/>
</dbReference>
<comment type="caution">
    <text evidence="2">The sequence shown here is derived from an EMBL/GenBank/DDBJ whole genome shotgun (WGS) entry which is preliminary data.</text>
</comment>
<feature type="transmembrane region" description="Helical" evidence="1">
    <location>
        <begin position="272"/>
        <end position="291"/>
    </location>
</feature>
<keyword evidence="1" id="KW-1133">Transmembrane helix</keyword>
<keyword evidence="1" id="KW-0472">Membrane</keyword>
<proteinExistence type="predicted"/>
<evidence type="ECO:0000313" key="3">
    <source>
        <dbReference type="Proteomes" id="UP000248689"/>
    </source>
</evidence>
<gene>
    <name evidence="2" type="ORF">C5N92_05650</name>
</gene>
<organism evidence="2 3">
    <name type="scientific">Glaesserella australis</name>
    <dbReference type="NCBI Taxonomy" id="2094024"/>
    <lineage>
        <taxon>Bacteria</taxon>
        <taxon>Pseudomonadati</taxon>
        <taxon>Pseudomonadota</taxon>
        <taxon>Gammaproteobacteria</taxon>
        <taxon>Pasteurellales</taxon>
        <taxon>Pasteurellaceae</taxon>
        <taxon>Glaesserella</taxon>
    </lineage>
</organism>
<keyword evidence="3" id="KW-1185">Reference proteome</keyword>
<dbReference type="RefSeq" id="WP_111749888.1">
    <property type="nucleotide sequence ID" value="NZ_PTPX01000012.1"/>
</dbReference>
<dbReference type="Proteomes" id="UP000248689">
    <property type="component" value="Unassembled WGS sequence"/>
</dbReference>
<name>A0A328BXQ8_9PAST</name>
<dbReference type="OrthoDB" id="5186531at2"/>